<keyword evidence="1" id="KW-0732">Signal</keyword>
<name>A0A0V1HH10_TRIPS</name>
<accession>A0A0V1HH10</accession>
<evidence type="ECO:0000256" key="1">
    <source>
        <dbReference type="SAM" id="SignalP"/>
    </source>
</evidence>
<evidence type="ECO:0000313" key="2">
    <source>
        <dbReference type="EMBL" id="KRY70177.1"/>
    </source>
</evidence>
<protein>
    <recommendedName>
        <fullName evidence="6">C2H2-type domain-containing protein</fullName>
    </recommendedName>
</protein>
<dbReference type="EMBL" id="JYDR01000077">
    <property type="protein sequence ID" value="KRY70177.1"/>
    <property type="molecule type" value="Genomic_DNA"/>
</dbReference>
<evidence type="ECO:0008006" key="6">
    <source>
        <dbReference type="Google" id="ProtNLM"/>
    </source>
</evidence>
<reference evidence="4 5" key="1">
    <citation type="submission" date="2015-01" db="EMBL/GenBank/DDBJ databases">
        <title>Evolution of Trichinella species and genotypes.</title>
        <authorList>
            <person name="Korhonen P.K."/>
            <person name="Edoardo P."/>
            <person name="Giuseppe L.R."/>
            <person name="Gasser R.B."/>
        </authorList>
    </citation>
    <scope>NUCLEOTIDE SEQUENCE [LARGE SCALE GENOMIC DNA]</scope>
    <source>
        <strain evidence="2">ISS13</strain>
        <strain evidence="3">ISS588</strain>
    </source>
</reference>
<dbReference type="Proteomes" id="UP000054805">
    <property type="component" value="Unassembled WGS sequence"/>
</dbReference>
<proteinExistence type="predicted"/>
<evidence type="ECO:0000313" key="4">
    <source>
        <dbReference type="Proteomes" id="UP000054632"/>
    </source>
</evidence>
<dbReference type="EMBL" id="JYDS01000371">
    <property type="protein sequence ID" value="KRZ10040.1"/>
    <property type="molecule type" value="Genomic_DNA"/>
</dbReference>
<feature type="signal peptide" evidence="1">
    <location>
        <begin position="1"/>
        <end position="17"/>
    </location>
</feature>
<feature type="chain" id="PRO_5007438570" description="C2H2-type domain-containing protein" evidence="1">
    <location>
        <begin position="18"/>
        <end position="109"/>
    </location>
</feature>
<sequence length="109" mass="12813">MNSIFIWLEWWPLKTFSFCFGRIQKPRQPSYVNELLRNVIAQICQQNQKKCSSLGCTHFVLQEIITSHVKCHIAPALKASSLFSKCHQNNYITFKFVVIIWTQELYKSS</sequence>
<keyword evidence="5" id="KW-1185">Reference proteome</keyword>
<dbReference type="Proteomes" id="UP000054632">
    <property type="component" value="Unassembled WGS sequence"/>
</dbReference>
<comment type="caution">
    <text evidence="3">The sequence shown here is derived from an EMBL/GenBank/DDBJ whole genome shotgun (WGS) entry which is preliminary data.</text>
</comment>
<evidence type="ECO:0000313" key="3">
    <source>
        <dbReference type="EMBL" id="KRZ10040.1"/>
    </source>
</evidence>
<evidence type="ECO:0000313" key="5">
    <source>
        <dbReference type="Proteomes" id="UP000054805"/>
    </source>
</evidence>
<organism evidence="3 5">
    <name type="scientific">Trichinella pseudospiralis</name>
    <name type="common">Parasitic roundworm</name>
    <dbReference type="NCBI Taxonomy" id="6337"/>
    <lineage>
        <taxon>Eukaryota</taxon>
        <taxon>Metazoa</taxon>
        <taxon>Ecdysozoa</taxon>
        <taxon>Nematoda</taxon>
        <taxon>Enoplea</taxon>
        <taxon>Dorylaimia</taxon>
        <taxon>Trichinellida</taxon>
        <taxon>Trichinellidae</taxon>
        <taxon>Trichinella</taxon>
    </lineage>
</organism>
<dbReference type="AlphaFoldDB" id="A0A0V1HH10"/>
<gene>
    <name evidence="2" type="ORF">T4A_10123</name>
    <name evidence="3" type="ORF">T4B_11729</name>
</gene>